<protein>
    <submittedName>
        <fullName evidence="2">KLLA0C15851p</fullName>
    </submittedName>
</protein>
<dbReference type="eggNOG" id="ENOG502QRMC">
    <property type="taxonomic scope" value="Eukaryota"/>
</dbReference>
<dbReference type="InterPro" id="IPR052072">
    <property type="entry name" value="Vascular_dev_regulator"/>
</dbReference>
<dbReference type="PROSITE" id="PS51126">
    <property type="entry name" value="DILUTE"/>
    <property type="match status" value="1"/>
</dbReference>
<dbReference type="PANTHER" id="PTHR16027:SF6">
    <property type="entry name" value="DILUTE DOMAIN-CONTAINING PROTEIN"/>
    <property type="match status" value="1"/>
</dbReference>
<gene>
    <name evidence="2" type="ORF">KLLA0_C15851g</name>
</gene>
<dbReference type="GeneID" id="2892581"/>
<dbReference type="OMA" id="YAKDWNL"/>
<sequence>MDIDDPWRSVGSSTLNHGVAGLNILNGSTDDQLDKLKQSLRNSIDDSKWGHVYKLLEDIDSSEMEFQSAVESLNVNDKRLTGVPVITYCIAYDRLPFLETLLSNRESYKKGLDLNLTDDLNHWTPIMWCCYLNRYACLTELMRFSDKLDMFYTTSTGQSVQSLLVPGTAIYSFMDIHQVFNGKPKDLPDLYKAPPEMNTAIDPTIDELNLRTVDMRLHDDIDDNTAYFEPESRSAILDVKPDIPPDSEFNYKHLEPRQYISFTSLDIESLSSLVAKLPNKYPHKPNIAAAVTFQCIRYAHHKRHNRTMIESIHNSCLQKLLAADPNQDILKQSYTLGYLNLLYYYMYRDEMVFPAYPHLLQDIIDSILLLIKNLSASINSRLEPLLHPGILEYTTISDVKETLYKNDWNFFKKRKLKRMKHDSYDDILQLLYPPSVKEQMKPSPLKIVQIFGALTYVFDLHDIHPVLLQQCLSISSKWLANTIFNEIIQSKQLSSRAHAMQIRLNLSILQDWVKNHNFSVQKPDLMDDFMWQRFPLTIVQDVGSIDLKKPSQPLENVYFYKPIKKEPCTDESNSLFFYQSFAHIWQFHLEPVYQLLQWLQVATSLDPNEDVLNGTIDRLSRLNVTQLYKSLDRYRYELNEGKTSMKKLLKQKVKAIKDQQPVLLDIEFSVKLTLPTLQELYFLYDECESSYRFLPILPIAIQDEIDEIHDQIKIDNQFEVSSNAFEDMDEPKPAAHAVWTSNEMKLTENPW</sequence>
<proteinExistence type="predicted"/>
<organism evidence="2 3">
    <name type="scientific">Kluyveromyces lactis (strain ATCC 8585 / CBS 2359 / DSM 70799 / NBRC 1267 / NRRL Y-1140 / WM37)</name>
    <name type="common">Yeast</name>
    <name type="synonym">Candida sphaerica</name>
    <dbReference type="NCBI Taxonomy" id="284590"/>
    <lineage>
        <taxon>Eukaryota</taxon>
        <taxon>Fungi</taxon>
        <taxon>Dikarya</taxon>
        <taxon>Ascomycota</taxon>
        <taxon>Saccharomycotina</taxon>
        <taxon>Saccharomycetes</taxon>
        <taxon>Saccharomycetales</taxon>
        <taxon>Saccharomycetaceae</taxon>
        <taxon>Kluyveromyces</taxon>
    </lineage>
</organism>
<dbReference type="PANTHER" id="PTHR16027">
    <property type="entry name" value="DILUTE DOMAIN-CONTAINING PROTEIN YPR089W"/>
    <property type="match status" value="1"/>
</dbReference>
<accession>Q6CT31</accession>
<dbReference type="Proteomes" id="UP000000598">
    <property type="component" value="Chromosome C"/>
</dbReference>
<dbReference type="EMBL" id="CR382123">
    <property type="protein sequence ID" value="CAH01759.1"/>
    <property type="molecule type" value="Genomic_DNA"/>
</dbReference>
<dbReference type="SMART" id="SM01132">
    <property type="entry name" value="DIL"/>
    <property type="match status" value="1"/>
</dbReference>
<keyword evidence="3" id="KW-1185">Reference proteome</keyword>
<dbReference type="FunCoup" id="Q6CT31">
    <property type="interactions" value="27"/>
</dbReference>
<dbReference type="InterPro" id="IPR036770">
    <property type="entry name" value="Ankyrin_rpt-contain_sf"/>
</dbReference>
<evidence type="ECO:0000313" key="2">
    <source>
        <dbReference type="EMBL" id="CAH01759.1"/>
    </source>
</evidence>
<dbReference type="GO" id="GO:0051020">
    <property type="term" value="F:GTPase binding"/>
    <property type="evidence" value="ECO:0007669"/>
    <property type="project" value="TreeGrafter"/>
</dbReference>
<dbReference type="KEGG" id="kla:KLLA0_C15851g"/>
<dbReference type="AlphaFoldDB" id="Q6CT31"/>
<dbReference type="STRING" id="284590.Q6CT31"/>
<feature type="domain" description="Dilute" evidence="1">
    <location>
        <begin position="305"/>
        <end position="659"/>
    </location>
</feature>
<dbReference type="InParanoid" id="Q6CT31"/>
<dbReference type="RefSeq" id="XP_452908.1">
    <property type="nucleotide sequence ID" value="XM_452908.1"/>
</dbReference>
<evidence type="ECO:0000313" key="3">
    <source>
        <dbReference type="Proteomes" id="UP000000598"/>
    </source>
</evidence>
<name>Q6CT31_KLULA</name>
<dbReference type="HOGENOM" id="CLU_019651_0_0_1"/>
<dbReference type="InterPro" id="IPR002710">
    <property type="entry name" value="Dilute_dom"/>
</dbReference>
<dbReference type="PaxDb" id="284590-Q6CT31"/>
<reference evidence="2 3" key="1">
    <citation type="journal article" date="2004" name="Nature">
        <title>Genome evolution in yeasts.</title>
        <authorList>
            <consortium name="Genolevures"/>
            <person name="Dujon B."/>
            <person name="Sherman D."/>
            <person name="Fischer G."/>
            <person name="Durrens P."/>
            <person name="Casaregola S."/>
            <person name="Lafontaine I."/>
            <person name="de Montigny J."/>
            <person name="Marck C."/>
            <person name="Neuveglise C."/>
            <person name="Talla E."/>
            <person name="Goffard N."/>
            <person name="Frangeul L."/>
            <person name="Aigle M."/>
            <person name="Anthouard V."/>
            <person name="Babour A."/>
            <person name="Barbe V."/>
            <person name="Barnay S."/>
            <person name="Blanchin S."/>
            <person name="Beckerich J.M."/>
            <person name="Beyne E."/>
            <person name="Bleykasten C."/>
            <person name="Boisrame A."/>
            <person name="Boyer J."/>
            <person name="Cattolico L."/>
            <person name="Confanioleri F."/>
            <person name="de Daruvar A."/>
            <person name="Despons L."/>
            <person name="Fabre E."/>
            <person name="Fairhead C."/>
            <person name="Ferry-Dumazet H."/>
            <person name="Groppi A."/>
            <person name="Hantraye F."/>
            <person name="Hennequin C."/>
            <person name="Jauniaux N."/>
            <person name="Joyet P."/>
            <person name="Kachouri R."/>
            <person name="Kerrest A."/>
            <person name="Koszul R."/>
            <person name="Lemaire M."/>
            <person name="Lesur I."/>
            <person name="Ma L."/>
            <person name="Muller H."/>
            <person name="Nicaud J.M."/>
            <person name="Nikolski M."/>
            <person name="Oztas S."/>
            <person name="Ozier-Kalogeropoulos O."/>
            <person name="Pellenz S."/>
            <person name="Potier S."/>
            <person name="Richard G.F."/>
            <person name="Straub M.L."/>
            <person name="Suleau A."/>
            <person name="Swennene D."/>
            <person name="Tekaia F."/>
            <person name="Wesolowski-Louvel M."/>
            <person name="Westhof E."/>
            <person name="Wirth B."/>
            <person name="Zeniou-Meyer M."/>
            <person name="Zivanovic I."/>
            <person name="Bolotin-Fukuhara M."/>
            <person name="Thierry A."/>
            <person name="Bouchier C."/>
            <person name="Caudron B."/>
            <person name="Scarpelli C."/>
            <person name="Gaillardin C."/>
            <person name="Weissenbach J."/>
            <person name="Wincker P."/>
            <person name="Souciet J.L."/>
        </authorList>
    </citation>
    <scope>NUCLEOTIDE SEQUENCE [LARGE SCALE GENOMIC DNA]</scope>
    <source>
        <strain evidence="3">ATCC 8585 / CBS 2359 / DSM 70799 / NBRC 1267 / NRRL Y-1140 / WM37</strain>
    </source>
</reference>
<evidence type="ECO:0000259" key="1">
    <source>
        <dbReference type="PROSITE" id="PS51126"/>
    </source>
</evidence>
<dbReference type="Pfam" id="PF01843">
    <property type="entry name" value="DIL"/>
    <property type="match status" value="2"/>
</dbReference>
<dbReference type="SUPFAM" id="SSF48403">
    <property type="entry name" value="Ankyrin repeat"/>
    <property type="match status" value="1"/>
</dbReference>